<gene>
    <name evidence="1" type="ORF">NDU88_002232</name>
</gene>
<protein>
    <submittedName>
        <fullName evidence="1">Uncharacterized protein</fullName>
    </submittedName>
</protein>
<comment type="caution">
    <text evidence="1">The sequence shown here is derived from an EMBL/GenBank/DDBJ whole genome shotgun (WGS) entry which is preliminary data.</text>
</comment>
<keyword evidence="2" id="KW-1185">Reference proteome</keyword>
<sequence>MGPLTAEFRAMCAELFSLKSQMAGLQKLLADTDERLNTTLDWDPDIWSLNRKMVKYLILNGSTLAPYEHTTGARLCFALEKALMIRTLNAQNRRSALRRSRKAHDNTVPG</sequence>
<organism evidence="1 2">
    <name type="scientific">Pleurodeles waltl</name>
    <name type="common">Iberian ribbed newt</name>
    <dbReference type="NCBI Taxonomy" id="8319"/>
    <lineage>
        <taxon>Eukaryota</taxon>
        <taxon>Metazoa</taxon>
        <taxon>Chordata</taxon>
        <taxon>Craniata</taxon>
        <taxon>Vertebrata</taxon>
        <taxon>Euteleostomi</taxon>
        <taxon>Amphibia</taxon>
        <taxon>Batrachia</taxon>
        <taxon>Caudata</taxon>
        <taxon>Salamandroidea</taxon>
        <taxon>Salamandridae</taxon>
        <taxon>Pleurodelinae</taxon>
        <taxon>Pleurodeles</taxon>
    </lineage>
</organism>
<evidence type="ECO:0000313" key="1">
    <source>
        <dbReference type="EMBL" id="KAJ1192926.1"/>
    </source>
</evidence>
<reference evidence="1" key="1">
    <citation type="journal article" date="2022" name="bioRxiv">
        <title>Sequencing and chromosome-scale assembly of the giantPleurodeles waltlgenome.</title>
        <authorList>
            <person name="Brown T."/>
            <person name="Elewa A."/>
            <person name="Iarovenko S."/>
            <person name="Subramanian E."/>
            <person name="Araus A.J."/>
            <person name="Petzold A."/>
            <person name="Susuki M."/>
            <person name="Suzuki K.-i.T."/>
            <person name="Hayashi T."/>
            <person name="Toyoda A."/>
            <person name="Oliveira C."/>
            <person name="Osipova E."/>
            <person name="Leigh N.D."/>
            <person name="Simon A."/>
            <person name="Yun M.H."/>
        </authorList>
    </citation>
    <scope>NUCLEOTIDE SEQUENCE</scope>
    <source>
        <strain evidence="1">20211129_DDA</strain>
        <tissue evidence="1">Liver</tissue>
    </source>
</reference>
<dbReference type="Proteomes" id="UP001066276">
    <property type="component" value="Chromosome 2_2"/>
</dbReference>
<dbReference type="EMBL" id="JANPWB010000004">
    <property type="protein sequence ID" value="KAJ1192926.1"/>
    <property type="molecule type" value="Genomic_DNA"/>
</dbReference>
<dbReference type="AlphaFoldDB" id="A0AAV7UX07"/>
<proteinExistence type="predicted"/>
<accession>A0AAV7UX07</accession>
<name>A0AAV7UX07_PLEWA</name>
<evidence type="ECO:0000313" key="2">
    <source>
        <dbReference type="Proteomes" id="UP001066276"/>
    </source>
</evidence>